<dbReference type="PANTHER" id="PTHR33164:SF105">
    <property type="entry name" value="TRANSCRIPTIONAL REPRESSOR PROTEIN-RELATED"/>
    <property type="match status" value="1"/>
</dbReference>
<dbReference type="InterPro" id="IPR036388">
    <property type="entry name" value="WH-like_DNA-bd_sf"/>
</dbReference>
<evidence type="ECO:0000259" key="1">
    <source>
        <dbReference type="Pfam" id="PF12802"/>
    </source>
</evidence>
<dbReference type="Pfam" id="PF12802">
    <property type="entry name" value="MarR_2"/>
    <property type="match status" value="1"/>
</dbReference>
<dbReference type="PANTHER" id="PTHR33164">
    <property type="entry name" value="TRANSCRIPTIONAL REGULATOR, MARR FAMILY"/>
    <property type="match status" value="1"/>
</dbReference>
<dbReference type="Gene3D" id="1.10.10.10">
    <property type="entry name" value="Winged helix-like DNA-binding domain superfamily/Winged helix DNA-binding domain"/>
    <property type="match status" value="1"/>
</dbReference>
<feature type="domain" description="HTH marR-type" evidence="1">
    <location>
        <begin position="42"/>
        <end position="98"/>
    </location>
</feature>
<dbReference type="AlphaFoldDB" id="A0A5B9WA84"/>
<protein>
    <submittedName>
        <fullName evidence="2">MarR family protein</fullName>
    </submittedName>
</protein>
<dbReference type="EMBL" id="CP042997">
    <property type="protein sequence ID" value="QEH37164.1"/>
    <property type="molecule type" value="Genomic_DNA"/>
</dbReference>
<dbReference type="InterPro" id="IPR039422">
    <property type="entry name" value="MarR/SlyA-like"/>
</dbReference>
<organism evidence="2 3">
    <name type="scientific">Aquisphaera giovannonii</name>
    <dbReference type="NCBI Taxonomy" id="406548"/>
    <lineage>
        <taxon>Bacteria</taxon>
        <taxon>Pseudomonadati</taxon>
        <taxon>Planctomycetota</taxon>
        <taxon>Planctomycetia</taxon>
        <taxon>Isosphaerales</taxon>
        <taxon>Isosphaeraceae</taxon>
        <taxon>Aquisphaera</taxon>
    </lineage>
</organism>
<dbReference type="SUPFAM" id="SSF46785">
    <property type="entry name" value="Winged helix' DNA-binding domain"/>
    <property type="match status" value="1"/>
</dbReference>
<dbReference type="KEGG" id="agv:OJF2_57510"/>
<reference evidence="2 3" key="1">
    <citation type="submission" date="2019-08" db="EMBL/GenBank/DDBJ databases">
        <title>Deep-cultivation of Planctomycetes and their phenomic and genomic characterization uncovers novel biology.</title>
        <authorList>
            <person name="Wiegand S."/>
            <person name="Jogler M."/>
            <person name="Boedeker C."/>
            <person name="Pinto D."/>
            <person name="Vollmers J."/>
            <person name="Rivas-Marin E."/>
            <person name="Kohn T."/>
            <person name="Peeters S.H."/>
            <person name="Heuer A."/>
            <person name="Rast P."/>
            <person name="Oberbeckmann S."/>
            <person name="Bunk B."/>
            <person name="Jeske O."/>
            <person name="Meyerdierks A."/>
            <person name="Storesund J.E."/>
            <person name="Kallscheuer N."/>
            <person name="Luecker S."/>
            <person name="Lage O.M."/>
            <person name="Pohl T."/>
            <person name="Merkel B.J."/>
            <person name="Hornburger P."/>
            <person name="Mueller R.-W."/>
            <person name="Bruemmer F."/>
            <person name="Labrenz M."/>
            <person name="Spormann A.M."/>
            <person name="Op den Camp H."/>
            <person name="Overmann J."/>
            <person name="Amann R."/>
            <person name="Jetten M.S.M."/>
            <person name="Mascher T."/>
            <person name="Medema M.H."/>
            <person name="Devos D.P."/>
            <person name="Kaster A.-K."/>
            <person name="Ovreas L."/>
            <person name="Rohde M."/>
            <person name="Galperin M.Y."/>
            <person name="Jogler C."/>
        </authorList>
    </citation>
    <scope>NUCLEOTIDE SEQUENCE [LARGE SCALE GENOMIC DNA]</scope>
    <source>
        <strain evidence="2 3">OJF2</strain>
    </source>
</reference>
<name>A0A5B9WA84_9BACT</name>
<dbReference type="GO" id="GO:0003700">
    <property type="term" value="F:DNA-binding transcription factor activity"/>
    <property type="evidence" value="ECO:0007669"/>
    <property type="project" value="InterPro"/>
</dbReference>
<accession>A0A5B9WA84</accession>
<evidence type="ECO:0000313" key="2">
    <source>
        <dbReference type="EMBL" id="QEH37164.1"/>
    </source>
</evidence>
<dbReference type="InterPro" id="IPR036390">
    <property type="entry name" value="WH_DNA-bd_sf"/>
</dbReference>
<gene>
    <name evidence="2" type="ORF">OJF2_57510</name>
</gene>
<sequence>MGPTRPQIEMAERIAADCIAVRVRLMNRVITAIYDEALRPCGLRVSQANLLVAVARLGEARPAALCRAMRLEKSTLSRDVELLKRNGWLESDPPAGGRNQVLRLTAAGSDLLGRAEPAWAEAQRQARTLLGDDGVEALRTIAARLGLRKD</sequence>
<dbReference type="Proteomes" id="UP000324233">
    <property type="component" value="Chromosome"/>
</dbReference>
<keyword evidence="3" id="KW-1185">Reference proteome</keyword>
<evidence type="ECO:0000313" key="3">
    <source>
        <dbReference type="Proteomes" id="UP000324233"/>
    </source>
</evidence>
<dbReference type="GO" id="GO:0006950">
    <property type="term" value="P:response to stress"/>
    <property type="evidence" value="ECO:0007669"/>
    <property type="project" value="TreeGrafter"/>
</dbReference>
<proteinExistence type="predicted"/>
<dbReference type="OrthoDB" id="165131at2"/>
<dbReference type="InterPro" id="IPR000835">
    <property type="entry name" value="HTH_MarR-typ"/>
</dbReference>